<dbReference type="SMART" id="SM00729">
    <property type="entry name" value="Elp3"/>
    <property type="match status" value="1"/>
</dbReference>
<dbReference type="InterPro" id="IPR020612">
    <property type="entry name" value="Methylthiotransferase_CS"/>
</dbReference>
<dbReference type="NCBIfam" id="TIGR00089">
    <property type="entry name" value="MiaB/RimO family radical SAM methylthiotransferase"/>
    <property type="match status" value="1"/>
</dbReference>
<dbReference type="GO" id="GO:0051539">
    <property type="term" value="F:4 iron, 4 sulfur cluster binding"/>
    <property type="evidence" value="ECO:0007669"/>
    <property type="project" value="UniProtKB-KW"/>
</dbReference>
<evidence type="ECO:0000256" key="2">
    <source>
        <dbReference type="ARBA" id="ARBA00022485"/>
    </source>
</evidence>
<evidence type="ECO:0000313" key="10">
    <source>
        <dbReference type="EMBL" id="EAJ1076517.1"/>
    </source>
</evidence>
<dbReference type="Proteomes" id="UP000333665">
    <property type="component" value="Unassembled WGS sequence"/>
</dbReference>
<dbReference type="Gene3D" id="3.80.30.20">
    <property type="entry name" value="tm_1862 like domain"/>
    <property type="match status" value="1"/>
</dbReference>
<dbReference type="Gene3D" id="3.40.50.12160">
    <property type="entry name" value="Methylthiotransferase, N-terminal domain"/>
    <property type="match status" value="1"/>
</dbReference>
<dbReference type="Proteomes" id="UP000409545">
    <property type="component" value="Unassembled WGS sequence"/>
</dbReference>
<dbReference type="SFLD" id="SFLDG01082">
    <property type="entry name" value="B12-binding_domain_containing"/>
    <property type="match status" value="1"/>
</dbReference>
<keyword evidence="4" id="KW-0949">S-adenosyl-L-methionine</keyword>
<keyword evidence="2" id="KW-0004">4Fe-4S</keyword>
<dbReference type="PROSITE" id="PS51449">
    <property type="entry name" value="MTTASE_N"/>
    <property type="match status" value="1"/>
</dbReference>
<feature type="domain" description="Radical SAM core" evidence="9">
    <location>
        <begin position="129"/>
        <end position="354"/>
    </location>
</feature>
<dbReference type="PROSITE" id="PS01278">
    <property type="entry name" value="MTTASE_RADICAL"/>
    <property type="match status" value="1"/>
</dbReference>
<evidence type="ECO:0000256" key="1">
    <source>
        <dbReference type="ARBA" id="ARBA00001966"/>
    </source>
</evidence>
<dbReference type="EMBL" id="AACQHW010000001">
    <property type="protein sequence ID" value="EAL6850006.1"/>
    <property type="molecule type" value="Genomic_DNA"/>
</dbReference>
<keyword evidence="5" id="KW-0479">Metal-binding</keyword>
<dbReference type="SFLD" id="SFLDS00029">
    <property type="entry name" value="Radical_SAM"/>
    <property type="match status" value="1"/>
</dbReference>
<gene>
    <name evidence="14" type="primary">mtaB</name>
    <name evidence="12" type="ORF">B9Q54_03500</name>
    <name evidence="10" type="ORF">BU953_02590</name>
    <name evidence="11" type="ORF">CJD00_08515</name>
    <name evidence="13" type="ORF">DSX26_00805</name>
    <name evidence="14" type="ORF">DYF97_08545</name>
    <name evidence="15" type="ORF">DYU70_01220</name>
</gene>
<dbReference type="InterPro" id="IPR006638">
    <property type="entry name" value="Elp3/MiaA/NifB-like_rSAM"/>
</dbReference>
<dbReference type="InterPro" id="IPR058240">
    <property type="entry name" value="rSAM_sf"/>
</dbReference>
<evidence type="ECO:0000313" key="13">
    <source>
        <dbReference type="EMBL" id="EAL6850006.1"/>
    </source>
</evidence>
<organism evidence="14 16">
    <name type="scientific">Campylobacter coli</name>
    <dbReference type="NCBI Taxonomy" id="195"/>
    <lineage>
        <taxon>Bacteria</taxon>
        <taxon>Pseudomonadati</taxon>
        <taxon>Campylobacterota</taxon>
        <taxon>Epsilonproteobacteria</taxon>
        <taxon>Campylobacterales</taxon>
        <taxon>Campylobacteraceae</taxon>
        <taxon>Campylobacter</taxon>
    </lineage>
</organism>
<dbReference type="InterPro" id="IPR007197">
    <property type="entry name" value="rSAM"/>
</dbReference>
<dbReference type="AlphaFoldDB" id="A0A0Q2LNZ8"/>
<evidence type="ECO:0000313" key="15">
    <source>
        <dbReference type="EMBL" id="EAL9203797.1"/>
    </source>
</evidence>
<dbReference type="RefSeq" id="WP_002779001.1">
    <property type="nucleotide sequence ID" value="NZ_AANHVQ020000008.1"/>
</dbReference>
<reference evidence="11 18" key="1">
    <citation type="submission" date="2018-05" db="EMBL/GenBank/DDBJ databases">
        <authorList>
            <consortium name="GenomeTrakr network: Whole genome sequencing for foodborne pathogen traceback"/>
        </authorList>
    </citation>
    <scope>NUCLEOTIDE SEQUENCE [LARGE SCALE GENOMIC DNA]</scope>
    <source>
        <strain evidence="11 18">NC_C6016</strain>
    </source>
</reference>
<evidence type="ECO:0000259" key="8">
    <source>
        <dbReference type="PROSITE" id="PS51449"/>
    </source>
</evidence>
<dbReference type="STRING" id="195.ATE51_01616"/>
<dbReference type="Proteomes" id="UP000361993">
    <property type="component" value="Unassembled WGS sequence"/>
</dbReference>
<evidence type="ECO:0000313" key="14">
    <source>
        <dbReference type="EMBL" id="EAL8417400.1"/>
    </source>
</evidence>
<dbReference type="SUPFAM" id="SSF102114">
    <property type="entry name" value="Radical SAM enzymes"/>
    <property type="match status" value="1"/>
</dbReference>
<evidence type="ECO:0000256" key="7">
    <source>
        <dbReference type="ARBA" id="ARBA00023014"/>
    </source>
</evidence>
<dbReference type="GO" id="GO:0046872">
    <property type="term" value="F:metal ion binding"/>
    <property type="evidence" value="ECO:0007669"/>
    <property type="project" value="UniProtKB-KW"/>
</dbReference>
<evidence type="ECO:0000313" key="18">
    <source>
        <dbReference type="Proteomes" id="UP000361993"/>
    </source>
</evidence>
<evidence type="ECO:0000313" key="19">
    <source>
        <dbReference type="Proteomes" id="UP000409545"/>
    </source>
</evidence>
<comment type="cofactor">
    <cofactor evidence="1">
        <name>[4Fe-4S] cluster</name>
        <dbReference type="ChEBI" id="CHEBI:49883"/>
    </cofactor>
</comment>
<evidence type="ECO:0000313" key="16">
    <source>
        <dbReference type="Proteomes" id="UP000333665"/>
    </source>
</evidence>
<keyword evidence="7" id="KW-0411">Iron-sulfur</keyword>
<evidence type="ECO:0000313" key="12">
    <source>
        <dbReference type="EMBL" id="EAK5103337.1"/>
    </source>
</evidence>
<evidence type="ECO:0000313" key="20">
    <source>
        <dbReference type="Proteomes" id="UP000411403"/>
    </source>
</evidence>
<dbReference type="Proteomes" id="UP000557830">
    <property type="component" value="Unassembled WGS sequence"/>
</dbReference>
<name>A0A0Q2LNZ8_CAMCO</name>
<comment type="caution">
    <text evidence="14">The sequence shown here is derived from an EMBL/GenBank/DDBJ whole genome shotgun (WGS) entry which is preliminary data.</text>
</comment>
<evidence type="ECO:0000259" key="9">
    <source>
        <dbReference type="PROSITE" id="PS51918"/>
    </source>
</evidence>
<dbReference type="EMBL" id="AACDUL010000019">
    <property type="protein sequence ID" value="EAK1510289.1"/>
    <property type="molecule type" value="Genomic_DNA"/>
</dbReference>
<dbReference type="EMBL" id="AACSIE010000001">
    <property type="protein sequence ID" value="EAL9203797.1"/>
    <property type="molecule type" value="Genomic_DNA"/>
</dbReference>
<evidence type="ECO:0000256" key="5">
    <source>
        <dbReference type="ARBA" id="ARBA00022723"/>
    </source>
</evidence>
<dbReference type="PANTHER" id="PTHR11918:SF45">
    <property type="entry name" value="THREONYLCARBAMOYLADENOSINE TRNA METHYLTHIOTRANSFERASE"/>
    <property type="match status" value="1"/>
</dbReference>
<dbReference type="EMBL" id="AACGUZ010000004">
    <property type="protein sequence ID" value="EAK5103337.1"/>
    <property type="molecule type" value="Genomic_DNA"/>
</dbReference>
<keyword evidence="3 14" id="KW-0808">Transferase</keyword>
<accession>A0A0Q2LNZ8</accession>
<dbReference type="eggNOG" id="COG0621">
    <property type="taxonomic scope" value="Bacteria"/>
</dbReference>
<evidence type="ECO:0000256" key="3">
    <source>
        <dbReference type="ARBA" id="ARBA00022679"/>
    </source>
</evidence>
<reference evidence="16 20" key="2">
    <citation type="submission" date="2018-08" db="EMBL/GenBank/DDBJ databases">
        <authorList>
            <consortium name="NARMS: The National Antimicrobial Resistance Monitoring System"/>
        </authorList>
    </citation>
    <scope>NUCLEOTIDE SEQUENCE [LARGE SCALE GENOMIC DNA]</scope>
    <source>
        <strain evidence="15 20">CVM N17C171</strain>
        <strain evidence="13 17">CVM N17C548</strain>
        <strain evidence="14 16">FSIS11812579</strain>
        <strain evidence="10 21">FSIS1609200</strain>
        <strain evidence="12 19">FSIS1711007</strain>
    </source>
</reference>
<dbReference type="EMBL" id="AACRQU010000025">
    <property type="protein sequence ID" value="EAL8417400.1"/>
    <property type="molecule type" value="Genomic_DNA"/>
</dbReference>
<dbReference type="Pfam" id="PF00919">
    <property type="entry name" value="UPF0004"/>
    <property type="match status" value="1"/>
</dbReference>
<dbReference type="PROSITE" id="PS51918">
    <property type="entry name" value="RADICAL_SAM"/>
    <property type="match status" value="1"/>
</dbReference>
<dbReference type="NCBIfam" id="TIGR01579">
    <property type="entry name" value="MiaB-like-C"/>
    <property type="match status" value="1"/>
</dbReference>
<dbReference type="Proteomes" id="UP000352088">
    <property type="component" value="Unassembled WGS sequence"/>
</dbReference>
<dbReference type="PANTHER" id="PTHR11918">
    <property type="entry name" value="RADICAL SAM PROTEINS"/>
    <property type="match status" value="1"/>
</dbReference>
<dbReference type="KEGG" id="ccoo:ATE51_01616"/>
<protein>
    <submittedName>
        <fullName evidence="14">tRNA (N(6)-L-threonylcarbamoyladenosine(37)-C(2))-methylthiotransferase MtaB</fullName>
    </submittedName>
</protein>
<sequence length="418" mass="47672">MKEKVFFKTFGCRTNIYDTELLKSYVKDYEIVNDEEKAQIIVVNSCTVTNGADSGIKSYINSMQKKGVRVILTGCGAVSKGKELLDKKQVFGVLGASNKDKINEFLGLKTSFYELGNLNFIDKDIVCEYENHTKAFVKIQEGCDFACSYCIIPSVRGKSRSVDEQALLRQVEILGANGYSEVVLTGTNIGSYGLKNGTTLGKLLQKMGQISGIKRIRLGSLEPAQIDESFLEILDERWMERHLHIALQHTSEKMLRIMRRRSHTDNDLKLFNTIASKGYALGTDFIVGHPGETEELWHEALKHFQEFPLTHIHAFIFSPRNNTHSATMKDTINGAVAKERLNTLKVIIENNNYEFRKRVKTPLEILVENQKDGFFEGYDQFFNKIKIKSSKDIAKEWLKLERYEVQEKHNFADLEGKK</sequence>
<keyword evidence="6" id="KW-0408">Iron</keyword>
<dbReference type="GO" id="GO:0035598">
    <property type="term" value="F:tRNA (N(6)-L-threonylcarbamoyladenosine(37)-C(2))-methylthiotransferase activity"/>
    <property type="evidence" value="ECO:0007669"/>
    <property type="project" value="TreeGrafter"/>
</dbReference>
<dbReference type="GeneID" id="66544040"/>
<dbReference type="Pfam" id="PF04055">
    <property type="entry name" value="Radical_SAM"/>
    <property type="match status" value="1"/>
</dbReference>
<evidence type="ECO:0000313" key="11">
    <source>
        <dbReference type="EMBL" id="EAK1510289.1"/>
    </source>
</evidence>
<dbReference type="InterPro" id="IPR005839">
    <property type="entry name" value="Methylthiotransferase"/>
</dbReference>
<evidence type="ECO:0000313" key="21">
    <source>
        <dbReference type="Proteomes" id="UP000557830"/>
    </source>
</evidence>
<dbReference type="KEGG" id="ccof:VC76_04865"/>
<dbReference type="OrthoDB" id="9805215at2"/>
<evidence type="ECO:0000256" key="4">
    <source>
        <dbReference type="ARBA" id="ARBA00022691"/>
    </source>
</evidence>
<dbReference type="Proteomes" id="UP000411403">
    <property type="component" value="Unassembled WGS sequence"/>
</dbReference>
<proteinExistence type="predicted"/>
<dbReference type="InterPro" id="IPR006467">
    <property type="entry name" value="MiaB-like_bact"/>
</dbReference>
<feature type="domain" description="MTTase N-terminal" evidence="8">
    <location>
        <begin position="3"/>
        <end position="111"/>
    </location>
</feature>
<dbReference type="EMBL" id="AABUYW010000003">
    <property type="protein sequence ID" value="EAJ1076517.1"/>
    <property type="molecule type" value="Genomic_DNA"/>
</dbReference>
<dbReference type="InterPro" id="IPR023404">
    <property type="entry name" value="rSAM_horseshoe"/>
</dbReference>
<evidence type="ECO:0000256" key="6">
    <source>
        <dbReference type="ARBA" id="ARBA00023004"/>
    </source>
</evidence>
<evidence type="ECO:0000313" key="17">
    <source>
        <dbReference type="Proteomes" id="UP000352088"/>
    </source>
</evidence>
<dbReference type="InterPro" id="IPR013848">
    <property type="entry name" value="Methylthiotransferase_N"/>
</dbReference>
<dbReference type="InterPro" id="IPR038135">
    <property type="entry name" value="Methylthiotransferase_N_sf"/>
</dbReference>